<dbReference type="KEGG" id="lak:106163593"/>
<reference evidence="3" key="1">
    <citation type="submission" date="2025-08" db="UniProtKB">
        <authorList>
            <consortium name="RefSeq"/>
        </authorList>
    </citation>
    <scope>IDENTIFICATION</scope>
    <source>
        <tissue evidence="3">Gonads</tissue>
    </source>
</reference>
<evidence type="ECO:0000256" key="1">
    <source>
        <dbReference type="SAM" id="Phobius"/>
    </source>
</evidence>
<evidence type="ECO:0000313" key="2">
    <source>
        <dbReference type="Proteomes" id="UP000085678"/>
    </source>
</evidence>
<protein>
    <submittedName>
        <fullName evidence="3">Transmembrane protein 177</fullName>
    </submittedName>
</protein>
<feature type="transmembrane region" description="Helical" evidence="1">
    <location>
        <begin position="171"/>
        <end position="197"/>
    </location>
</feature>
<name>A0A1S3IFP9_LINAN</name>
<sequence length="339" mass="38530">MSRIWQRLKGLKFSEEFVNMVVPSFITAASLYQGLKHVYGLDRMRSNYEKKDSRGKPVGIDEATEALISQVLRRRNLVPYEEAGLEFFYSDTKGPVCMGALGCRGGAYIGLPFFMAYKSVDDVVKSETLVLRGKTSHDIYQIDWEDPLSLEMANSLVLSDKAKMFLIAREIFNVSTYAPLVNAVAVGASGLMTYSIYRHNFYRARLVGWTGHVFFLSLAALVGGIMYTVITDNYNCWLQGWTNKKAAMLGTEYAEGGVELFESILNLNKITREMMDAADYYNKEGNVNYPWYRNPFLPITLQRDGVRKILDDLRAGVVQPTEYPDKDYDAPRLKRARQL</sequence>
<keyword evidence="2" id="KW-1185">Reference proteome</keyword>
<accession>A0A1S3IFP9</accession>
<dbReference type="InParanoid" id="A0A1S3IFP9"/>
<dbReference type="OrthoDB" id="110174at2759"/>
<organism evidence="2 3">
    <name type="scientific">Lingula anatina</name>
    <name type="common">Brachiopod</name>
    <name type="synonym">Lingula unguis</name>
    <dbReference type="NCBI Taxonomy" id="7574"/>
    <lineage>
        <taxon>Eukaryota</taxon>
        <taxon>Metazoa</taxon>
        <taxon>Spiralia</taxon>
        <taxon>Lophotrochozoa</taxon>
        <taxon>Brachiopoda</taxon>
        <taxon>Linguliformea</taxon>
        <taxon>Lingulata</taxon>
        <taxon>Lingulida</taxon>
        <taxon>Linguloidea</taxon>
        <taxon>Lingulidae</taxon>
        <taxon>Lingula</taxon>
    </lineage>
</organism>
<keyword evidence="1" id="KW-0472">Membrane</keyword>
<dbReference type="Proteomes" id="UP000085678">
    <property type="component" value="Unplaced"/>
</dbReference>
<proteinExistence type="predicted"/>
<dbReference type="GO" id="GO:0016020">
    <property type="term" value="C:membrane"/>
    <property type="evidence" value="ECO:0007669"/>
    <property type="project" value="TreeGrafter"/>
</dbReference>
<feature type="transmembrane region" description="Helical" evidence="1">
    <location>
        <begin position="209"/>
        <end position="230"/>
    </location>
</feature>
<dbReference type="AlphaFoldDB" id="A0A1S3IFP9"/>
<keyword evidence="1" id="KW-1133">Transmembrane helix</keyword>
<dbReference type="InterPro" id="IPR026620">
    <property type="entry name" value="TMEM177"/>
</dbReference>
<dbReference type="GeneID" id="106163593"/>
<dbReference type="PANTHER" id="PTHR21824">
    <property type="entry name" value="TRANSMEMBRANE PROTEIN 177"/>
    <property type="match status" value="1"/>
</dbReference>
<keyword evidence="1 3" id="KW-0812">Transmembrane</keyword>
<dbReference type="RefSeq" id="XP_013396686.1">
    <property type="nucleotide sequence ID" value="XM_013541232.1"/>
</dbReference>
<gene>
    <name evidence="3" type="primary">LOC106163593</name>
</gene>
<dbReference type="PANTHER" id="PTHR21824:SF4">
    <property type="entry name" value="TRANSMEMBRANE PROTEIN 177"/>
    <property type="match status" value="1"/>
</dbReference>
<evidence type="ECO:0000313" key="3">
    <source>
        <dbReference type="RefSeq" id="XP_013396686.1"/>
    </source>
</evidence>